<dbReference type="InterPro" id="IPR027417">
    <property type="entry name" value="P-loop_NTPase"/>
</dbReference>
<dbReference type="SUPFAM" id="SSF52540">
    <property type="entry name" value="P-loop containing nucleoside triphosphate hydrolases"/>
    <property type="match status" value="1"/>
</dbReference>
<dbReference type="PANTHER" id="PTHR47977">
    <property type="entry name" value="RAS-RELATED PROTEIN RAB"/>
    <property type="match status" value="1"/>
</dbReference>
<dbReference type="EMBL" id="CAJZBQ010000011">
    <property type="protein sequence ID" value="CAG9314020.1"/>
    <property type="molecule type" value="Genomic_DNA"/>
</dbReference>
<dbReference type="PROSITE" id="PS51421">
    <property type="entry name" value="RAS"/>
    <property type="match status" value="1"/>
</dbReference>
<gene>
    <name evidence="3" type="ORF">BSTOLATCC_MIC9820</name>
</gene>
<proteinExistence type="predicted"/>
<keyword evidence="1" id="KW-0547">Nucleotide-binding</keyword>
<dbReference type="GO" id="GO:0003924">
    <property type="term" value="F:GTPase activity"/>
    <property type="evidence" value="ECO:0007669"/>
    <property type="project" value="InterPro"/>
</dbReference>
<dbReference type="PROSITE" id="PS51419">
    <property type="entry name" value="RAB"/>
    <property type="match status" value="1"/>
</dbReference>
<dbReference type="Gene3D" id="3.40.50.300">
    <property type="entry name" value="P-loop containing nucleotide triphosphate hydrolases"/>
    <property type="match status" value="1"/>
</dbReference>
<dbReference type="GO" id="GO:0005525">
    <property type="term" value="F:GTP binding"/>
    <property type="evidence" value="ECO:0007669"/>
    <property type="project" value="UniProtKB-KW"/>
</dbReference>
<keyword evidence="2" id="KW-0342">GTP-binding</keyword>
<sequence length="111" mass="12833">MIVFDKTDRDSFLHTDRWMDELNRHANKSAIKMLVGNKSDRHDDQITREEAEEKAMRYGIPYIETSARSSLFVDVAFETIARELIKQKKAFGTNLVSQPVPKVSLTTEIEM</sequence>
<evidence type="ECO:0000313" key="3">
    <source>
        <dbReference type="EMBL" id="CAG9314020.1"/>
    </source>
</evidence>
<dbReference type="CDD" id="cd00154">
    <property type="entry name" value="Rab"/>
    <property type="match status" value="1"/>
</dbReference>
<dbReference type="InterPro" id="IPR001806">
    <property type="entry name" value="Small_GTPase"/>
</dbReference>
<evidence type="ECO:0000256" key="1">
    <source>
        <dbReference type="ARBA" id="ARBA00022741"/>
    </source>
</evidence>
<evidence type="ECO:0000256" key="2">
    <source>
        <dbReference type="ARBA" id="ARBA00023134"/>
    </source>
</evidence>
<dbReference type="Proteomes" id="UP001162131">
    <property type="component" value="Unassembled WGS sequence"/>
</dbReference>
<dbReference type="InterPro" id="IPR050227">
    <property type="entry name" value="Rab"/>
</dbReference>
<keyword evidence="4" id="KW-1185">Reference proteome</keyword>
<dbReference type="Pfam" id="PF00071">
    <property type="entry name" value="Ras"/>
    <property type="match status" value="1"/>
</dbReference>
<dbReference type="SMART" id="SM00175">
    <property type="entry name" value="RAB"/>
    <property type="match status" value="1"/>
</dbReference>
<name>A0AAU9IQE7_9CILI</name>
<evidence type="ECO:0000313" key="4">
    <source>
        <dbReference type="Proteomes" id="UP001162131"/>
    </source>
</evidence>
<dbReference type="SMART" id="SM00173">
    <property type="entry name" value="RAS"/>
    <property type="match status" value="1"/>
</dbReference>
<dbReference type="PRINTS" id="PR00449">
    <property type="entry name" value="RASTRNSFRMNG"/>
</dbReference>
<organism evidence="3 4">
    <name type="scientific">Blepharisma stoltei</name>
    <dbReference type="NCBI Taxonomy" id="1481888"/>
    <lineage>
        <taxon>Eukaryota</taxon>
        <taxon>Sar</taxon>
        <taxon>Alveolata</taxon>
        <taxon>Ciliophora</taxon>
        <taxon>Postciliodesmatophora</taxon>
        <taxon>Heterotrichea</taxon>
        <taxon>Heterotrichida</taxon>
        <taxon>Blepharismidae</taxon>
        <taxon>Blepharisma</taxon>
    </lineage>
</organism>
<dbReference type="AlphaFoldDB" id="A0AAU9IQE7"/>
<reference evidence="3" key="1">
    <citation type="submission" date="2021-09" db="EMBL/GenBank/DDBJ databases">
        <authorList>
            <consortium name="AG Swart"/>
            <person name="Singh M."/>
            <person name="Singh A."/>
            <person name="Seah K."/>
            <person name="Emmerich C."/>
        </authorList>
    </citation>
    <scope>NUCLEOTIDE SEQUENCE</scope>
    <source>
        <strain evidence="3">ATCC30299</strain>
    </source>
</reference>
<comment type="caution">
    <text evidence="3">The sequence shown here is derived from an EMBL/GenBank/DDBJ whole genome shotgun (WGS) entry which is preliminary data.</text>
</comment>
<protein>
    <submittedName>
        <fullName evidence="3">Uncharacterized protein</fullName>
    </submittedName>
</protein>
<accession>A0AAU9IQE7</accession>